<accession>A0AAE0YIK2</accession>
<dbReference type="GO" id="GO:0005802">
    <property type="term" value="C:trans-Golgi network"/>
    <property type="evidence" value="ECO:0007669"/>
    <property type="project" value="InterPro"/>
</dbReference>
<dbReference type="EMBL" id="JAWDGP010006114">
    <property type="protein sequence ID" value="KAK3746894.1"/>
    <property type="molecule type" value="Genomic_DNA"/>
</dbReference>
<organism evidence="1 2">
    <name type="scientific">Elysia crispata</name>
    <name type="common">lettuce slug</name>
    <dbReference type="NCBI Taxonomy" id="231223"/>
    <lineage>
        <taxon>Eukaryota</taxon>
        <taxon>Metazoa</taxon>
        <taxon>Spiralia</taxon>
        <taxon>Lophotrochozoa</taxon>
        <taxon>Mollusca</taxon>
        <taxon>Gastropoda</taxon>
        <taxon>Heterobranchia</taxon>
        <taxon>Euthyneura</taxon>
        <taxon>Panpulmonata</taxon>
        <taxon>Sacoglossa</taxon>
        <taxon>Placobranchoidea</taxon>
        <taxon>Plakobranchidae</taxon>
        <taxon>Elysia</taxon>
    </lineage>
</organism>
<keyword evidence="2" id="KW-1185">Reference proteome</keyword>
<name>A0AAE0YIK2_9GAST</name>
<sequence length="183" mass="20362">MFPYQLEVLIRGSKWIAIVMESVSVCSLKFNSGQKWSSTPVVSNSLTPGMRKVKTTCWLKYYVTWLILPRLAGMAASNNQTGNQTKRSDIAGQLFEAYSALSCCSLSEQLIAEALLPGLRCLLLDMEALGEAHMQEVVSAMVKDYQSRLEARSQAPLSTDDLKATVMSRIKDTNISNIFTRKK</sequence>
<protein>
    <submittedName>
        <fullName evidence="1">Uncharacterized protein</fullName>
    </submittedName>
</protein>
<reference evidence="1" key="1">
    <citation type="journal article" date="2023" name="G3 (Bethesda)">
        <title>A reference genome for the long-term kleptoplast-retaining sea slug Elysia crispata morphotype clarki.</title>
        <authorList>
            <person name="Eastman K.E."/>
            <person name="Pendleton A.L."/>
            <person name="Shaikh M.A."/>
            <person name="Suttiyut T."/>
            <person name="Ogas R."/>
            <person name="Tomko P."/>
            <person name="Gavelis G."/>
            <person name="Widhalm J.R."/>
            <person name="Wisecaver J.H."/>
        </authorList>
    </citation>
    <scope>NUCLEOTIDE SEQUENCE</scope>
    <source>
        <strain evidence="1">ECLA1</strain>
    </source>
</reference>
<dbReference type="AlphaFoldDB" id="A0AAE0YIK2"/>
<dbReference type="PANTHER" id="PTHR32059">
    <property type="entry name" value="RAB11-BINDING PROTEIN RELCH"/>
    <property type="match status" value="1"/>
</dbReference>
<dbReference type="InterPro" id="IPR040362">
    <property type="entry name" value="RELCH"/>
</dbReference>
<evidence type="ECO:0000313" key="1">
    <source>
        <dbReference type="EMBL" id="KAK3746894.1"/>
    </source>
</evidence>
<proteinExistence type="predicted"/>
<comment type="caution">
    <text evidence="1">The sequence shown here is derived from an EMBL/GenBank/DDBJ whole genome shotgun (WGS) entry which is preliminary data.</text>
</comment>
<dbReference type="GO" id="GO:0032367">
    <property type="term" value="P:intracellular cholesterol transport"/>
    <property type="evidence" value="ECO:0007669"/>
    <property type="project" value="InterPro"/>
</dbReference>
<evidence type="ECO:0000313" key="2">
    <source>
        <dbReference type="Proteomes" id="UP001283361"/>
    </source>
</evidence>
<gene>
    <name evidence="1" type="ORF">RRG08_030305</name>
</gene>
<dbReference type="GO" id="GO:0055037">
    <property type="term" value="C:recycling endosome"/>
    <property type="evidence" value="ECO:0007669"/>
    <property type="project" value="TreeGrafter"/>
</dbReference>
<dbReference type="PANTHER" id="PTHR32059:SF0">
    <property type="entry name" value="RAB11-BINDING PROTEIN RELCH"/>
    <property type="match status" value="1"/>
</dbReference>
<dbReference type="Proteomes" id="UP001283361">
    <property type="component" value="Unassembled WGS sequence"/>
</dbReference>